<dbReference type="InterPro" id="IPR013324">
    <property type="entry name" value="RNA_pol_sigma_r3/r4-like"/>
</dbReference>
<evidence type="ECO:0000313" key="7">
    <source>
        <dbReference type="Proteomes" id="UP000006860"/>
    </source>
</evidence>
<keyword evidence="1" id="KW-0805">Transcription regulation</keyword>
<dbReference type="InterPro" id="IPR050239">
    <property type="entry name" value="Sigma-70_RNA_pol_init_factors"/>
</dbReference>
<dbReference type="InterPro" id="IPR009061">
    <property type="entry name" value="DNA-bd_dom_put_sf"/>
</dbReference>
<dbReference type="PANTHER" id="PTHR30603:SF60">
    <property type="entry name" value="RNA POLYMERASE SIGMA FACTOR RPOD"/>
    <property type="match status" value="1"/>
</dbReference>
<dbReference type="SUPFAM" id="SSF88659">
    <property type="entry name" value="Sigma3 and sigma4 domains of RNA polymerase sigma factors"/>
    <property type="match status" value="1"/>
</dbReference>
<dbReference type="InterPro" id="IPR000943">
    <property type="entry name" value="RNA_pol_sigma70"/>
</dbReference>
<dbReference type="GO" id="GO:0016987">
    <property type="term" value="F:sigma factor activity"/>
    <property type="evidence" value="ECO:0007669"/>
    <property type="project" value="UniProtKB-KW"/>
</dbReference>
<evidence type="ECO:0000256" key="1">
    <source>
        <dbReference type="ARBA" id="ARBA00023015"/>
    </source>
</evidence>
<organism evidence="6 7">
    <name type="scientific">Rubinisphaera brasiliensis (strain ATCC 49424 / DSM 5305 / JCM 21570 / IAM 15109 / NBRC 103401 / IFAM 1448)</name>
    <name type="common">Planctomyces brasiliensis</name>
    <dbReference type="NCBI Taxonomy" id="756272"/>
    <lineage>
        <taxon>Bacteria</taxon>
        <taxon>Pseudomonadati</taxon>
        <taxon>Planctomycetota</taxon>
        <taxon>Planctomycetia</taxon>
        <taxon>Planctomycetales</taxon>
        <taxon>Planctomycetaceae</taxon>
        <taxon>Rubinisphaera</taxon>
    </lineage>
</organism>
<gene>
    <name evidence="6" type="ordered locus">Plabr_4477</name>
</gene>
<dbReference type="PRINTS" id="PR00046">
    <property type="entry name" value="SIGMA70FCT"/>
</dbReference>
<dbReference type="EMBL" id="CP002546">
    <property type="protein sequence ID" value="ADY62049.1"/>
    <property type="molecule type" value="Genomic_DNA"/>
</dbReference>
<dbReference type="Gene3D" id="1.10.10.10">
    <property type="entry name" value="Winged helix-like DNA-binding domain superfamily/Winged helix DNA-binding domain"/>
    <property type="match status" value="1"/>
</dbReference>
<dbReference type="Pfam" id="PF04542">
    <property type="entry name" value="Sigma70_r2"/>
    <property type="match status" value="1"/>
</dbReference>
<keyword evidence="7" id="KW-1185">Reference proteome</keyword>
<dbReference type="SUPFAM" id="SSF88946">
    <property type="entry name" value="Sigma2 domain of RNA polymerase sigma factors"/>
    <property type="match status" value="1"/>
</dbReference>
<evidence type="ECO:0000256" key="3">
    <source>
        <dbReference type="ARBA" id="ARBA00023125"/>
    </source>
</evidence>
<evidence type="ECO:0000259" key="5">
    <source>
        <dbReference type="PROSITE" id="PS00716"/>
    </source>
</evidence>
<name>F0SLE3_RUBBR</name>
<dbReference type="GO" id="GO:0006352">
    <property type="term" value="P:DNA-templated transcription initiation"/>
    <property type="evidence" value="ECO:0007669"/>
    <property type="project" value="InterPro"/>
</dbReference>
<dbReference type="Pfam" id="PF04545">
    <property type="entry name" value="Sigma70_r4"/>
    <property type="match status" value="1"/>
</dbReference>
<keyword evidence="3" id="KW-0238">DNA-binding</keyword>
<dbReference type="HOGENOM" id="CLU_482153_0_0_0"/>
<dbReference type="InterPro" id="IPR014284">
    <property type="entry name" value="RNA_pol_sigma-70_dom"/>
</dbReference>
<dbReference type="PROSITE" id="PS00716">
    <property type="entry name" value="SIGMA70_2"/>
    <property type="match status" value="1"/>
</dbReference>
<dbReference type="KEGG" id="pbs:Plabr_4477"/>
<dbReference type="InterPro" id="IPR007630">
    <property type="entry name" value="RNA_pol_sigma70_r4"/>
</dbReference>
<protein>
    <submittedName>
        <fullName evidence="6">RNA polymerase, sigma 32 subunit, RpoH</fullName>
    </submittedName>
</protein>
<dbReference type="NCBIfam" id="TIGR02937">
    <property type="entry name" value="sigma70-ECF"/>
    <property type="match status" value="1"/>
</dbReference>
<dbReference type="SUPFAM" id="SSF46955">
    <property type="entry name" value="Putative DNA-binding domain"/>
    <property type="match status" value="1"/>
</dbReference>
<dbReference type="InterPro" id="IPR013325">
    <property type="entry name" value="RNA_pol_sigma_r2"/>
</dbReference>
<evidence type="ECO:0000313" key="6">
    <source>
        <dbReference type="EMBL" id="ADY62049.1"/>
    </source>
</evidence>
<reference evidence="7" key="1">
    <citation type="submission" date="2011-02" db="EMBL/GenBank/DDBJ databases">
        <title>The complete genome of Planctomyces brasiliensis DSM 5305.</title>
        <authorList>
            <person name="Lucas S."/>
            <person name="Copeland A."/>
            <person name="Lapidus A."/>
            <person name="Bruce D."/>
            <person name="Goodwin L."/>
            <person name="Pitluck S."/>
            <person name="Kyrpides N."/>
            <person name="Mavromatis K."/>
            <person name="Pagani I."/>
            <person name="Ivanova N."/>
            <person name="Ovchinnikova G."/>
            <person name="Lu M."/>
            <person name="Detter J.C."/>
            <person name="Han C."/>
            <person name="Land M."/>
            <person name="Hauser L."/>
            <person name="Markowitz V."/>
            <person name="Cheng J.-F."/>
            <person name="Hugenholtz P."/>
            <person name="Woyke T."/>
            <person name="Wu D."/>
            <person name="Tindall B."/>
            <person name="Pomrenke H.G."/>
            <person name="Brambilla E."/>
            <person name="Klenk H.-P."/>
            <person name="Eisen J.A."/>
        </authorList>
    </citation>
    <scope>NUCLEOTIDE SEQUENCE [LARGE SCALE GENOMIC DNA]</scope>
    <source>
        <strain evidence="7">ATCC 49424 / DSM 5305 / JCM 21570 / NBRC 103401 / IFAM 1448</strain>
    </source>
</reference>
<dbReference type="PANTHER" id="PTHR30603">
    <property type="entry name" value="RNA POLYMERASE SIGMA FACTOR RPO"/>
    <property type="match status" value="1"/>
</dbReference>
<proteinExistence type="predicted"/>
<keyword evidence="2" id="KW-0731">Sigma factor</keyword>
<dbReference type="InterPro" id="IPR036388">
    <property type="entry name" value="WH-like_DNA-bd_sf"/>
</dbReference>
<feature type="domain" description="RNA polymerase sigma-70" evidence="5">
    <location>
        <begin position="515"/>
        <end position="541"/>
    </location>
</feature>
<evidence type="ECO:0000256" key="2">
    <source>
        <dbReference type="ARBA" id="ARBA00023082"/>
    </source>
</evidence>
<dbReference type="InterPro" id="IPR007627">
    <property type="entry name" value="RNA_pol_sigma70_r2"/>
</dbReference>
<dbReference type="Proteomes" id="UP000006860">
    <property type="component" value="Chromosome"/>
</dbReference>
<dbReference type="CDD" id="cd06171">
    <property type="entry name" value="Sigma70_r4"/>
    <property type="match status" value="1"/>
</dbReference>
<dbReference type="Gene3D" id="1.10.601.10">
    <property type="entry name" value="RNA Polymerase Primary Sigma Factor"/>
    <property type="match status" value="1"/>
</dbReference>
<dbReference type="AlphaFoldDB" id="F0SLE3"/>
<dbReference type="RefSeq" id="WP_013630754.1">
    <property type="nucleotide sequence ID" value="NC_015174.1"/>
</dbReference>
<accession>F0SLE3</accession>
<dbReference type="GO" id="GO:0003677">
    <property type="term" value="F:DNA binding"/>
    <property type="evidence" value="ECO:0007669"/>
    <property type="project" value="UniProtKB-KW"/>
</dbReference>
<dbReference type="eggNOG" id="COG0568">
    <property type="taxonomic scope" value="Bacteria"/>
</dbReference>
<sequence length="555" mass="64533">MGIYINPAIKQLKDQQVRYAPRQVRLEQIGRAESLMAELQTEQEYEYNKLQTRITDHKSEAYPDLKIEGKVAVHDLAKFVEDLSDSVDLTPGELEEPTITVEELSERFQVSTKTVDRWRTRGLVGRKLKVGSRKRVVFLKSSVDRFVKENAREIRRSSRFSQLTAQDRLEIIERARKMAGHGACLSEISKRLAKKMGRSVETIRYTLKNHDRDYPESAVFPHARGPLTDEKRREIFHKHQRGTSVNELARQYCRTRSSIHRIVNEVRAERIMEVSLDFIDSDEFHQKGADRVILEADAPVAERAEPKQKVPPGLPAYLASLYELPLLTRAQEQYYFRKMNYLKFKAQELREDLNTDRPSARLMTKIEELIREAVAVKNFLIRSNLRLVVSIAKRHFKPQANFFEMVSDGNMSLIRAIEKFDYSQGNKFSTYATWAIMKNYARSIPTELKQLDRYRTGHDELFSQSTDARDNPFRQELNQQHQHSAIMSILGQLDPRERDIILHRFGLNKGTEPETLEQVGHRFGVTKERIRQIESRALSKLKKIAVEEKLEIPGV</sequence>
<evidence type="ECO:0000256" key="4">
    <source>
        <dbReference type="ARBA" id="ARBA00023163"/>
    </source>
</evidence>
<dbReference type="STRING" id="756272.Plabr_4477"/>
<dbReference type="OrthoDB" id="9780321at2"/>
<keyword evidence="4" id="KW-0804">Transcription</keyword>